<dbReference type="Gene3D" id="3.30.420.40">
    <property type="match status" value="1"/>
</dbReference>
<keyword evidence="3 6" id="KW-0418">Kinase</keyword>
<dbReference type="InterPro" id="IPR050406">
    <property type="entry name" value="FGGY_Carb_Kinase"/>
</dbReference>
<dbReference type="InterPro" id="IPR018484">
    <property type="entry name" value="FGGY_N"/>
</dbReference>
<protein>
    <submittedName>
        <fullName evidence="6">FGGY family of carbohydrate kinase, N-terminal domain protein</fullName>
    </submittedName>
</protein>
<sequence length="152" mass="15921">MSRIDVTIGIDVGSTAVKAIAADADGNVAARVRIPHALRVPAADRLEHDADEAWRRGPSAALAELADRTDVAAVAVSAMVPSMTAVDATGTPITPGLLYGDGRGRTPAGTRSPCPRSARRRSSCGGRPRRSPTPPATGPRRRWPTTRWPATP</sequence>
<feature type="region of interest" description="Disordered" evidence="4">
    <location>
        <begin position="86"/>
        <end position="152"/>
    </location>
</feature>
<evidence type="ECO:0000256" key="3">
    <source>
        <dbReference type="ARBA" id="ARBA00022777"/>
    </source>
</evidence>
<gene>
    <name evidence="6" type="ORF">I550_4736</name>
</gene>
<dbReference type="Proteomes" id="UP000020825">
    <property type="component" value="Unassembled WGS sequence"/>
</dbReference>
<accession>X8CAF2</accession>
<dbReference type="GO" id="GO:0005975">
    <property type="term" value="P:carbohydrate metabolic process"/>
    <property type="evidence" value="ECO:0007669"/>
    <property type="project" value="InterPro"/>
</dbReference>
<comment type="caution">
    <text evidence="6">The sequence shown here is derived from an EMBL/GenBank/DDBJ whole genome shotgun (WGS) entry which is preliminary data.</text>
</comment>
<dbReference type="PATRIC" id="fig|1299331.3.peg.4630"/>
<evidence type="ECO:0000313" key="7">
    <source>
        <dbReference type="Proteomes" id="UP000020825"/>
    </source>
</evidence>
<name>X8CAF2_MYCIT</name>
<keyword evidence="2" id="KW-0808">Transferase</keyword>
<dbReference type="PANTHER" id="PTHR43095">
    <property type="entry name" value="SUGAR KINASE"/>
    <property type="match status" value="1"/>
</dbReference>
<evidence type="ECO:0000256" key="1">
    <source>
        <dbReference type="ARBA" id="ARBA00009156"/>
    </source>
</evidence>
<dbReference type="EMBL" id="JAOG01000003">
    <property type="protein sequence ID" value="EUA53104.1"/>
    <property type="molecule type" value="Genomic_DNA"/>
</dbReference>
<dbReference type="GO" id="GO:0016301">
    <property type="term" value="F:kinase activity"/>
    <property type="evidence" value="ECO:0007669"/>
    <property type="project" value="UniProtKB-KW"/>
</dbReference>
<dbReference type="SUPFAM" id="SSF53067">
    <property type="entry name" value="Actin-like ATPase domain"/>
    <property type="match status" value="1"/>
</dbReference>
<evidence type="ECO:0000256" key="4">
    <source>
        <dbReference type="SAM" id="MobiDB-lite"/>
    </source>
</evidence>
<evidence type="ECO:0000256" key="2">
    <source>
        <dbReference type="ARBA" id="ARBA00022679"/>
    </source>
</evidence>
<evidence type="ECO:0000313" key="6">
    <source>
        <dbReference type="EMBL" id="EUA53104.1"/>
    </source>
</evidence>
<dbReference type="AlphaFoldDB" id="X8CAF2"/>
<comment type="similarity">
    <text evidence="1">Belongs to the FGGY kinase family.</text>
</comment>
<dbReference type="InterPro" id="IPR043129">
    <property type="entry name" value="ATPase_NBD"/>
</dbReference>
<feature type="compositionally biased region" description="Basic residues" evidence="4">
    <location>
        <begin position="117"/>
        <end position="130"/>
    </location>
</feature>
<dbReference type="Pfam" id="PF00370">
    <property type="entry name" value="FGGY_N"/>
    <property type="match status" value="1"/>
</dbReference>
<proteinExistence type="inferred from homology"/>
<reference evidence="6 7" key="1">
    <citation type="submission" date="2013-12" db="EMBL/GenBank/DDBJ databases">
        <authorList>
            <person name="Zelazny A."/>
            <person name="Olivier K."/>
            <person name="Holland S."/>
            <person name="Lenaerts A."/>
            <person name="Ordway D."/>
            <person name="DeGroote M.A."/>
            <person name="Parker T."/>
            <person name="Sizemore C."/>
            <person name="Tallon L.J."/>
            <person name="Sadzewicz L.K."/>
            <person name="Sengamalay N."/>
            <person name="Fraser C.M."/>
            <person name="Hine E."/>
            <person name="Shefchek K.A."/>
            <person name="Das S.P."/>
            <person name="Tettelin H."/>
        </authorList>
    </citation>
    <scope>NUCLEOTIDE SEQUENCE [LARGE SCALE GENOMIC DNA]</scope>
    <source>
        <strain evidence="6 7">1956</strain>
    </source>
</reference>
<organism evidence="6 7">
    <name type="scientific">Mycobacterium intracellulare 1956</name>
    <dbReference type="NCBI Taxonomy" id="1299331"/>
    <lineage>
        <taxon>Bacteria</taxon>
        <taxon>Bacillati</taxon>
        <taxon>Actinomycetota</taxon>
        <taxon>Actinomycetes</taxon>
        <taxon>Mycobacteriales</taxon>
        <taxon>Mycobacteriaceae</taxon>
        <taxon>Mycobacterium</taxon>
        <taxon>Mycobacterium avium complex (MAC)</taxon>
    </lineage>
</organism>
<feature type="domain" description="Carbohydrate kinase FGGY N-terminal" evidence="5">
    <location>
        <begin position="7"/>
        <end position="104"/>
    </location>
</feature>
<evidence type="ECO:0000259" key="5">
    <source>
        <dbReference type="Pfam" id="PF00370"/>
    </source>
</evidence>